<dbReference type="RefSeq" id="WP_044625719.1">
    <property type="nucleotide sequence ID" value="NZ_JTDV01000003.1"/>
</dbReference>
<dbReference type="InterPro" id="IPR025250">
    <property type="entry name" value="DUF4199"/>
</dbReference>
<comment type="caution">
    <text evidence="2">The sequence shown here is derived from an EMBL/GenBank/DDBJ whole genome shotgun (WGS) entry which is preliminary data.</text>
</comment>
<name>A0A0D7W6A7_9FLAO</name>
<dbReference type="PATRIC" id="fig|1382798.3.peg.2432"/>
<keyword evidence="1" id="KW-0472">Membrane</keyword>
<dbReference type="STRING" id="1382798.PK35_05570"/>
<sequence>MEHNTHSPSKFATNYGLVLGVIMILIAVLMYFSGMMLEGKQWPMIIYYILFPVIIIYCIMQYKKNNGNLLSLSEALKAGITTALISAIVYGLYNILFHYVIDPEFVNKIIAVTEEKLMGTPNIPPEVAEQQLAWVKKLSNPLLGSAFWIALSLFFGLFYSLISGLIMKKQE</sequence>
<dbReference type="Pfam" id="PF13858">
    <property type="entry name" value="DUF4199"/>
    <property type="match status" value="1"/>
</dbReference>
<feature type="transmembrane region" description="Helical" evidence="1">
    <location>
        <begin position="45"/>
        <end position="63"/>
    </location>
</feature>
<dbReference type="EMBL" id="JTDV01000003">
    <property type="protein sequence ID" value="KJD33327.1"/>
    <property type="molecule type" value="Genomic_DNA"/>
</dbReference>
<organism evidence="2 3">
    <name type="scientific">Neotamlana nanhaiensis</name>
    <dbReference type="NCBI Taxonomy" id="1382798"/>
    <lineage>
        <taxon>Bacteria</taxon>
        <taxon>Pseudomonadati</taxon>
        <taxon>Bacteroidota</taxon>
        <taxon>Flavobacteriia</taxon>
        <taxon>Flavobacteriales</taxon>
        <taxon>Flavobacteriaceae</taxon>
        <taxon>Neotamlana</taxon>
    </lineage>
</organism>
<proteinExistence type="predicted"/>
<keyword evidence="3" id="KW-1185">Reference proteome</keyword>
<evidence type="ECO:0000313" key="3">
    <source>
        <dbReference type="Proteomes" id="UP000032361"/>
    </source>
</evidence>
<keyword evidence="1" id="KW-0812">Transmembrane</keyword>
<gene>
    <name evidence="2" type="ORF">PK35_05570</name>
</gene>
<feature type="transmembrane region" description="Helical" evidence="1">
    <location>
        <begin position="12"/>
        <end position="33"/>
    </location>
</feature>
<evidence type="ECO:0008006" key="4">
    <source>
        <dbReference type="Google" id="ProtNLM"/>
    </source>
</evidence>
<protein>
    <recommendedName>
        <fullName evidence="4">DUF4199 domain-containing protein</fullName>
    </recommendedName>
</protein>
<feature type="transmembrane region" description="Helical" evidence="1">
    <location>
        <begin position="146"/>
        <end position="167"/>
    </location>
</feature>
<keyword evidence="1" id="KW-1133">Transmembrane helix</keyword>
<dbReference type="AlphaFoldDB" id="A0A0D7W6A7"/>
<dbReference type="Proteomes" id="UP000032361">
    <property type="component" value="Unassembled WGS sequence"/>
</dbReference>
<accession>A0A0D7W6A7</accession>
<feature type="transmembrane region" description="Helical" evidence="1">
    <location>
        <begin position="75"/>
        <end position="96"/>
    </location>
</feature>
<evidence type="ECO:0000256" key="1">
    <source>
        <dbReference type="SAM" id="Phobius"/>
    </source>
</evidence>
<reference evidence="2 3" key="1">
    <citation type="journal article" date="2015" name="Antonie Van Leeuwenhoek">
        <title>Tamlana nanhaiensis sp. nov., isolated from surface seawater collected from the South China Sea.</title>
        <authorList>
            <person name="Liu X."/>
            <person name="Lai Q."/>
            <person name="Du Y."/>
            <person name="Li G."/>
            <person name="Sun F."/>
            <person name="Shao Z."/>
        </authorList>
    </citation>
    <scope>NUCLEOTIDE SEQUENCE [LARGE SCALE GENOMIC DNA]</scope>
    <source>
        <strain evidence="2 3">FHC16</strain>
    </source>
</reference>
<evidence type="ECO:0000313" key="2">
    <source>
        <dbReference type="EMBL" id="KJD33327.1"/>
    </source>
</evidence>
<dbReference type="OrthoDB" id="1122768at2"/>